<dbReference type="EMBL" id="JACGWN010000014">
    <property type="protein sequence ID" value="KAL0405379.1"/>
    <property type="molecule type" value="Genomic_DNA"/>
</dbReference>
<dbReference type="InterPro" id="IPR005162">
    <property type="entry name" value="Retrotrans_gag_dom"/>
</dbReference>
<protein>
    <recommendedName>
        <fullName evidence="1">Retrotransposon gag domain-containing protein</fullName>
    </recommendedName>
</protein>
<proteinExistence type="predicted"/>
<comment type="caution">
    <text evidence="2">The sequence shown here is derived from an EMBL/GenBank/DDBJ whole genome shotgun (WGS) entry which is preliminary data.</text>
</comment>
<evidence type="ECO:0000259" key="1">
    <source>
        <dbReference type="Pfam" id="PF03732"/>
    </source>
</evidence>
<evidence type="ECO:0000313" key="2">
    <source>
        <dbReference type="EMBL" id="KAL0405379.1"/>
    </source>
</evidence>
<reference evidence="2" key="2">
    <citation type="journal article" date="2024" name="Plant">
        <title>Genomic evolution and insights into agronomic trait innovations of Sesamum species.</title>
        <authorList>
            <person name="Miao H."/>
            <person name="Wang L."/>
            <person name="Qu L."/>
            <person name="Liu H."/>
            <person name="Sun Y."/>
            <person name="Le M."/>
            <person name="Wang Q."/>
            <person name="Wei S."/>
            <person name="Zheng Y."/>
            <person name="Lin W."/>
            <person name="Duan Y."/>
            <person name="Cao H."/>
            <person name="Xiong S."/>
            <person name="Wang X."/>
            <person name="Wei L."/>
            <person name="Li C."/>
            <person name="Ma Q."/>
            <person name="Ju M."/>
            <person name="Zhao R."/>
            <person name="Li G."/>
            <person name="Mu C."/>
            <person name="Tian Q."/>
            <person name="Mei H."/>
            <person name="Zhang T."/>
            <person name="Gao T."/>
            <person name="Zhang H."/>
        </authorList>
    </citation>
    <scope>NUCLEOTIDE SEQUENCE</scope>
    <source>
        <strain evidence="2">KEN1</strain>
    </source>
</reference>
<accession>A0AAW2TLR1</accession>
<dbReference type="Pfam" id="PF03732">
    <property type="entry name" value="Retrotrans_gag"/>
    <property type="match status" value="1"/>
</dbReference>
<reference evidence="2" key="1">
    <citation type="submission" date="2020-06" db="EMBL/GenBank/DDBJ databases">
        <authorList>
            <person name="Li T."/>
            <person name="Hu X."/>
            <person name="Zhang T."/>
            <person name="Song X."/>
            <person name="Zhang H."/>
            <person name="Dai N."/>
            <person name="Sheng W."/>
            <person name="Hou X."/>
            <person name="Wei L."/>
        </authorList>
    </citation>
    <scope>NUCLEOTIDE SEQUENCE</scope>
    <source>
        <strain evidence="2">KEN1</strain>
        <tissue evidence="2">Leaf</tissue>
    </source>
</reference>
<organism evidence="2">
    <name type="scientific">Sesamum latifolium</name>
    <dbReference type="NCBI Taxonomy" id="2727402"/>
    <lineage>
        <taxon>Eukaryota</taxon>
        <taxon>Viridiplantae</taxon>
        <taxon>Streptophyta</taxon>
        <taxon>Embryophyta</taxon>
        <taxon>Tracheophyta</taxon>
        <taxon>Spermatophyta</taxon>
        <taxon>Magnoliopsida</taxon>
        <taxon>eudicotyledons</taxon>
        <taxon>Gunneridae</taxon>
        <taxon>Pentapetalae</taxon>
        <taxon>asterids</taxon>
        <taxon>lamiids</taxon>
        <taxon>Lamiales</taxon>
        <taxon>Pedaliaceae</taxon>
        <taxon>Sesamum</taxon>
    </lineage>
</organism>
<feature type="domain" description="Retrotransposon gag" evidence="1">
    <location>
        <begin position="2"/>
        <end position="84"/>
    </location>
</feature>
<sequence>MTGNALGWFKWMHSNQLLTTWDAFVNALELHFGPSTFENHRQALFKVRQTGFLTDYQLKFERLCNRVTGLSADSILDCFLSGLRLDIQKEMAILQPTSIS</sequence>
<name>A0AAW2TLR1_9LAMI</name>
<gene>
    <name evidence="2" type="ORF">Slati_3851800</name>
</gene>
<dbReference type="AlphaFoldDB" id="A0AAW2TLR1"/>